<protein>
    <submittedName>
        <fullName evidence="2">Esterase</fullName>
    </submittedName>
</protein>
<evidence type="ECO:0000313" key="2">
    <source>
        <dbReference type="EMBL" id="PKR86746.1"/>
    </source>
</evidence>
<dbReference type="GO" id="GO:0008236">
    <property type="term" value="F:serine-type peptidase activity"/>
    <property type="evidence" value="ECO:0007669"/>
    <property type="project" value="InterPro"/>
</dbReference>
<dbReference type="Gene3D" id="3.40.50.1820">
    <property type="entry name" value="alpha/beta hydrolase"/>
    <property type="match status" value="1"/>
</dbReference>
<dbReference type="PANTHER" id="PTHR47381">
    <property type="entry name" value="ALPHA/BETA-HYDROLASES SUPERFAMILY PROTEIN"/>
    <property type="match status" value="1"/>
</dbReference>
<dbReference type="RefSeq" id="WP_101352396.1">
    <property type="nucleotide sequence ID" value="NZ_PIQO01000001.1"/>
</dbReference>
<dbReference type="PANTHER" id="PTHR47381:SF3">
    <property type="entry name" value="ALPHA_BETA-HYDROLASES SUPERFAMILY PROTEIN"/>
    <property type="match status" value="1"/>
</dbReference>
<comment type="caution">
    <text evidence="2">The sequence shown here is derived from an EMBL/GenBank/DDBJ whole genome shotgun (WGS) entry which is preliminary data.</text>
</comment>
<dbReference type="Pfam" id="PF00326">
    <property type="entry name" value="Peptidase_S9"/>
    <property type="match status" value="1"/>
</dbReference>
<sequence>MIQIQKDIIEDIPVLHVVKEKIYIEKAPLVIFVHGFESAKEHNLHYAYLLAEKGFRVVLPEIMFHGERQKDSSKMEVMFKFWEIILKTIHEIDVIKNYYVQNGYTDPERIGLVGTSMGGIITCGALTKYPWIKAAVVLMGSPNYEEFALEQIQKLKNNGIKIPLTDEELQKQISVLHEFDLSKHPEILEKRPILFWHGAKDNMVPYQPTYDYYKKIQTLYANVPDRLEFITDTKSGHKVSREGLLKTVDWFERWL</sequence>
<organism evidence="2 3">
    <name type="scientific">Heyndrickxia camelliae</name>
    <dbReference type="NCBI Taxonomy" id="1707093"/>
    <lineage>
        <taxon>Bacteria</taxon>
        <taxon>Bacillati</taxon>
        <taxon>Bacillota</taxon>
        <taxon>Bacilli</taxon>
        <taxon>Bacillales</taxon>
        <taxon>Bacillaceae</taxon>
        <taxon>Heyndrickxia</taxon>
    </lineage>
</organism>
<dbReference type="InterPro" id="IPR001375">
    <property type="entry name" value="Peptidase_S9_cat"/>
</dbReference>
<gene>
    <name evidence="2" type="ORF">CWO92_01410</name>
</gene>
<dbReference type="Proteomes" id="UP000233440">
    <property type="component" value="Unassembled WGS sequence"/>
</dbReference>
<evidence type="ECO:0000313" key="3">
    <source>
        <dbReference type="Proteomes" id="UP000233440"/>
    </source>
</evidence>
<name>A0A2N3LQ49_9BACI</name>
<reference evidence="2 3" key="1">
    <citation type="submission" date="2017-11" db="EMBL/GenBank/DDBJ databases">
        <title>Bacillus camelliae sp. nov., isolated from pu'er tea.</title>
        <authorList>
            <person name="Niu L."/>
        </authorList>
    </citation>
    <scope>NUCLEOTIDE SEQUENCE [LARGE SCALE GENOMIC DNA]</scope>
    <source>
        <strain evidence="2 3">7578-1</strain>
    </source>
</reference>
<dbReference type="AlphaFoldDB" id="A0A2N3LQ49"/>
<keyword evidence="3" id="KW-1185">Reference proteome</keyword>
<dbReference type="SUPFAM" id="SSF53474">
    <property type="entry name" value="alpha/beta-Hydrolases"/>
    <property type="match status" value="1"/>
</dbReference>
<dbReference type="InterPro" id="IPR029058">
    <property type="entry name" value="AB_hydrolase_fold"/>
</dbReference>
<accession>A0A2N3LQ49</accession>
<feature type="domain" description="Peptidase S9 prolyl oligopeptidase catalytic" evidence="1">
    <location>
        <begin position="96"/>
        <end position="255"/>
    </location>
</feature>
<evidence type="ECO:0000259" key="1">
    <source>
        <dbReference type="Pfam" id="PF00326"/>
    </source>
</evidence>
<dbReference type="OrthoDB" id="31158at2"/>
<dbReference type="EMBL" id="PIQO01000001">
    <property type="protein sequence ID" value="PKR86746.1"/>
    <property type="molecule type" value="Genomic_DNA"/>
</dbReference>
<dbReference type="GO" id="GO:0006508">
    <property type="term" value="P:proteolysis"/>
    <property type="evidence" value="ECO:0007669"/>
    <property type="project" value="InterPro"/>
</dbReference>
<proteinExistence type="predicted"/>